<dbReference type="GO" id="GO:0046872">
    <property type="term" value="F:metal ion binding"/>
    <property type="evidence" value="ECO:0007669"/>
    <property type="project" value="UniProtKB-KW"/>
</dbReference>
<dbReference type="Gene3D" id="3.40.50.300">
    <property type="entry name" value="P-loop containing nucleotide triphosphate hydrolases"/>
    <property type="match status" value="1"/>
</dbReference>
<evidence type="ECO:0000256" key="16">
    <source>
        <dbReference type="ARBA" id="ARBA00032243"/>
    </source>
</evidence>
<accession>A0A2K9LSX2</accession>
<dbReference type="Gene3D" id="3.40.1310.20">
    <property type="match status" value="1"/>
</dbReference>
<evidence type="ECO:0000256" key="4">
    <source>
        <dbReference type="ARBA" id="ARBA00022679"/>
    </source>
</evidence>
<evidence type="ECO:0000256" key="10">
    <source>
        <dbReference type="ARBA" id="ARBA00022759"/>
    </source>
</evidence>
<organism evidence="20">
    <name type="scientific">uncultured virus</name>
    <dbReference type="NCBI Taxonomy" id="340016"/>
    <lineage>
        <taxon>Viruses</taxon>
        <taxon>environmental samples</taxon>
    </lineage>
</organism>
<dbReference type="GO" id="GO:0003677">
    <property type="term" value="F:DNA binding"/>
    <property type="evidence" value="ECO:0007669"/>
    <property type="project" value="UniProtKB-KW"/>
</dbReference>
<feature type="region of interest" description="Disordered" evidence="18">
    <location>
        <begin position="197"/>
        <end position="217"/>
    </location>
</feature>
<evidence type="ECO:0000256" key="2">
    <source>
        <dbReference type="ARBA" id="ARBA00004147"/>
    </source>
</evidence>
<evidence type="ECO:0000256" key="7">
    <source>
        <dbReference type="ARBA" id="ARBA00022722"/>
    </source>
</evidence>
<gene>
    <name evidence="20" type="primary">Rep</name>
</gene>
<dbReference type="Pfam" id="PF00910">
    <property type="entry name" value="RNA_helicase"/>
    <property type="match status" value="1"/>
</dbReference>
<dbReference type="InterPro" id="IPR049912">
    <property type="entry name" value="CRESS_DNA_REP"/>
</dbReference>
<evidence type="ECO:0000256" key="1">
    <source>
        <dbReference type="ARBA" id="ARBA00001936"/>
    </source>
</evidence>
<dbReference type="GO" id="GO:0016787">
    <property type="term" value="F:hydrolase activity"/>
    <property type="evidence" value="ECO:0007669"/>
    <property type="project" value="UniProtKB-KW"/>
</dbReference>
<evidence type="ECO:0000259" key="19">
    <source>
        <dbReference type="PROSITE" id="PS52020"/>
    </source>
</evidence>
<keyword evidence="12" id="KW-0190">Covalent protein-DNA linkage</keyword>
<comment type="cofactor">
    <cofactor evidence="1">
        <name>Mn(2+)</name>
        <dbReference type="ChEBI" id="CHEBI:29035"/>
    </cofactor>
</comment>
<evidence type="ECO:0000256" key="8">
    <source>
        <dbReference type="ARBA" id="ARBA00022723"/>
    </source>
</evidence>
<dbReference type="GO" id="GO:0006260">
    <property type="term" value="P:DNA replication"/>
    <property type="evidence" value="ECO:0007669"/>
    <property type="project" value="UniProtKB-KW"/>
</dbReference>
<name>A0A2K9LSX2_9VIRU</name>
<evidence type="ECO:0000256" key="6">
    <source>
        <dbReference type="ARBA" id="ARBA00022705"/>
    </source>
</evidence>
<reference evidence="20" key="1">
    <citation type="submission" date="2017-01" db="EMBL/GenBank/DDBJ databases">
        <title>High-throughput sequencing uncovers low homogeneity in the biogeography of single-stranded DNA viruses.</title>
        <authorList>
            <person name="Pearson V.M."/>
            <person name="Rokyta D.R."/>
        </authorList>
    </citation>
    <scope>NUCLEOTIDE SEQUENCE</scope>
</reference>
<dbReference type="EMBL" id="KY487916">
    <property type="protein sequence ID" value="AUM61900.1"/>
    <property type="molecule type" value="Genomic_DNA"/>
</dbReference>
<evidence type="ECO:0000256" key="15">
    <source>
        <dbReference type="ARBA" id="ARBA00030754"/>
    </source>
</evidence>
<comment type="subcellular location">
    <subcellularLocation>
        <location evidence="2">Host nucleus</location>
    </subcellularLocation>
</comment>
<feature type="domain" description="CRESS-DNA virus Rep endonuclease" evidence="19">
    <location>
        <begin position="85"/>
        <end position="197"/>
    </location>
</feature>
<feature type="compositionally biased region" description="Basic and acidic residues" evidence="18">
    <location>
        <begin position="203"/>
        <end position="215"/>
    </location>
</feature>
<dbReference type="Pfam" id="PF02407">
    <property type="entry name" value="Viral_Rep"/>
    <property type="match status" value="1"/>
</dbReference>
<proteinExistence type="inferred from homology"/>
<dbReference type="GO" id="GO:0042025">
    <property type="term" value="C:host cell nucleus"/>
    <property type="evidence" value="ECO:0007669"/>
    <property type="project" value="UniProtKB-SubCell"/>
</dbReference>
<dbReference type="InterPro" id="IPR000605">
    <property type="entry name" value="Helicase_SF3_ssDNA/RNA_vir"/>
</dbReference>
<evidence type="ECO:0000256" key="13">
    <source>
        <dbReference type="ARBA" id="ARBA00023125"/>
    </source>
</evidence>
<protein>
    <recommendedName>
        <fullName evidence="15">ATP-dependent helicase Rep</fullName>
    </recommendedName>
    <alternativeName>
        <fullName evidence="16">RepP</fullName>
    </alternativeName>
</protein>
<evidence type="ECO:0000256" key="14">
    <source>
        <dbReference type="ARBA" id="ARBA00023268"/>
    </source>
</evidence>
<keyword evidence="13" id="KW-0238">DNA-binding</keyword>
<keyword evidence="10" id="KW-0255">Endonuclease</keyword>
<evidence type="ECO:0000256" key="5">
    <source>
        <dbReference type="ARBA" id="ARBA00022695"/>
    </source>
</evidence>
<dbReference type="SUPFAM" id="SSF52540">
    <property type="entry name" value="P-loop containing nucleoside triphosphate hydrolases"/>
    <property type="match status" value="1"/>
</dbReference>
<evidence type="ECO:0000256" key="11">
    <source>
        <dbReference type="ARBA" id="ARBA00022801"/>
    </source>
</evidence>
<dbReference type="GO" id="GO:0003724">
    <property type="term" value="F:RNA helicase activity"/>
    <property type="evidence" value="ECO:0007669"/>
    <property type="project" value="InterPro"/>
</dbReference>
<keyword evidence="8" id="KW-0479">Metal-binding</keyword>
<evidence type="ECO:0000256" key="18">
    <source>
        <dbReference type="SAM" id="MobiDB-lite"/>
    </source>
</evidence>
<evidence type="ECO:0000256" key="12">
    <source>
        <dbReference type="ARBA" id="ARBA00023124"/>
    </source>
</evidence>
<keyword evidence="5" id="KW-0548">Nucleotidyltransferase</keyword>
<dbReference type="GO" id="GO:0016779">
    <property type="term" value="F:nucleotidyltransferase activity"/>
    <property type="evidence" value="ECO:0007669"/>
    <property type="project" value="UniProtKB-KW"/>
</dbReference>
<dbReference type="GO" id="GO:0003723">
    <property type="term" value="F:RNA binding"/>
    <property type="evidence" value="ECO:0007669"/>
    <property type="project" value="InterPro"/>
</dbReference>
<evidence type="ECO:0000256" key="3">
    <source>
        <dbReference type="ARBA" id="ARBA00008545"/>
    </source>
</evidence>
<dbReference type="GO" id="GO:0004519">
    <property type="term" value="F:endonuclease activity"/>
    <property type="evidence" value="ECO:0007669"/>
    <property type="project" value="UniProtKB-KW"/>
</dbReference>
<sequence>MGKYEETTDCDLFGRRRTEVSEYTIPPYERRTGADVSESPFKPGIIGHGRIRESEPIQVGMRNDGNVHESVISDERSETVDGNARTSSKNWVYTINNLDGYLSSIGDGTFDCSRLWTSLRRASSTFKYSICQLERASTDKRHLQGYVEFTGTVNFKRLRSILPGVHFEVRRGTRDQARDYCKKEDTRIAGPWESNEWIPSASKKSDGGRKPDPYESIKTGILSRSTTQKEIAENHFKIWTRHFKAFERFEGMTTSHRSTAPEVYVLFGKPGTGKSTFARTLADGPRIYHKAPNKWWDGYSPSMGPDRGHSVVIFDDYSGSLPWTEWKLLCDAAPLTLEVKGATVNFNSSVVVFTTNKDPMKWYKWPFDPYAHLALKRRVTHWMIFERNFEGEFVHYDYGNGEEGWTKFNEHLCQIIPSVIFQNLNNKDE</sequence>
<keyword evidence="7" id="KW-0540">Nuclease</keyword>
<keyword evidence="14" id="KW-0511">Multifunctional enzyme</keyword>
<keyword evidence="9" id="KW-0547">Nucleotide-binding</keyword>
<evidence type="ECO:0000313" key="20">
    <source>
        <dbReference type="EMBL" id="AUM61900.1"/>
    </source>
</evidence>
<dbReference type="InterPro" id="IPR027417">
    <property type="entry name" value="P-loop_NTPase"/>
</dbReference>
<evidence type="ECO:0000256" key="9">
    <source>
        <dbReference type="ARBA" id="ARBA00022741"/>
    </source>
</evidence>
<evidence type="ECO:0000256" key="17">
    <source>
        <dbReference type="ARBA" id="ARBA00049360"/>
    </source>
</evidence>
<dbReference type="GO" id="GO:0000166">
    <property type="term" value="F:nucleotide binding"/>
    <property type="evidence" value="ECO:0007669"/>
    <property type="project" value="UniProtKB-KW"/>
</dbReference>
<keyword evidence="11" id="KW-0378">Hydrolase</keyword>
<comment type="catalytic activity">
    <reaction evidence="17">
        <text>ATP + H2O = ADP + phosphate + H(+)</text>
        <dbReference type="Rhea" id="RHEA:13065"/>
        <dbReference type="ChEBI" id="CHEBI:15377"/>
        <dbReference type="ChEBI" id="CHEBI:15378"/>
        <dbReference type="ChEBI" id="CHEBI:30616"/>
        <dbReference type="ChEBI" id="CHEBI:43474"/>
        <dbReference type="ChEBI" id="CHEBI:456216"/>
    </reaction>
</comment>
<dbReference type="PROSITE" id="PS52020">
    <property type="entry name" value="CRESS_DNA_REP"/>
    <property type="match status" value="1"/>
</dbReference>
<comment type="similarity">
    <text evidence="3">Belongs to the nanoviruses/circoviruses replication-associated protein family.</text>
</comment>
<keyword evidence="4" id="KW-0808">Transferase</keyword>
<keyword evidence="6" id="KW-0235">DNA replication</keyword>